<dbReference type="GO" id="GO:0070628">
    <property type="term" value="F:proteasome binding"/>
    <property type="evidence" value="ECO:0007669"/>
    <property type="project" value="InterPro"/>
</dbReference>
<dbReference type="InterPro" id="IPR021625">
    <property type="entry name" value="PI31_Prot_N"/>
</dbReference>
<evidence type="ECO:0000313" key="4">
    <source>
        <dbReference type="EMBL" id="MCL7046242.1"/>
    </source>
</evidence>
<name>A0AA42AZT4_PAPNU</name>
<evidence type="ECO:0000256" key="2">
    <source>
        <dbReference type="ARBA" id="ARBA00022942"/>
    </source>
</evidence>
<reference evidence="4" key="1">
    <citation type="submission" date="2022-03" db="EMBL/GenBank/DDBJ databases">
        <title>A functionally conserved STORR gene fusion in Papaver species that diverged 16.8 million years ago.</title>
        <authorList>
            <person name="Catania T."/>
        </authorList>
    </citation>
    <scope>NUCLEOTIDE SEQUENCE</scope>
    <source>
        <strain evidence="4">S-191538</strain>
    </source>
</reference>
<dbReference type="AlphaFoldDB" id="A0AA42AZT4"/>
<dbReference type="GO" id="GO:0004866">
    <property type="term" value="F:endopeptidase inhibitor activity"/>
    <property type="evidence" value="ECO:0007669"/>
    <property type="project" value="InterPro"/>
</dbReference>
<evidence type="ECO:0000313" key="5">
    <source>
        <dbReference type="Proteomes" id="UP001177140"/>
    </source>
</evidence>
<sequence>MKGSVMAAIRMARPNFCNAHDKVGYLGSQYTRSEAFSDTIMTCPPSDEVGIEVWNQRTVILYVRREISCEIPWRDPMAGVRLDFGGGVHHSGSAGSIRRVCFTRDFPVDILHGMNIISDQRKDSYGFVYFNIDKKGVKYTVLVKGVVMGDFQVILSKSSKHDEPFGFQINVNDYSRGGDGRKDFANQFRNFNELVKKLNVEFLCKLVDTPRPTWTYPRIIGQLMIADLGASLDFYFKYPPTFIRDVQKA</sequence>
<dbReference type="GO" id="GO:0043161">
    <property type="term" value="P:proteasome-mediated ubiquitin-dependent protein catabolic process"/>
    <property type="evidence" value="ECO:0007669"/>
    <property type="project" value="InterPro"/>
</dbReference>
<comment type="similarity">
    <text evidence="1">Belongs to the proteasome inhibitor PI31 family.</text>
</comment>
<comment type="caution">
    <text evidence="4">The sequence shown here is derived from an EMBL/GenBank/DDBJ whole genome shotgun (WGS) entry which is preliminary data.</text>
</comment>
<dbReference type="PANTHER" id="PTHR13266">
    <property type="entry name" value="PROTEASOME INHIBITOR"/>
    <property type="match status" value="1"/>
</dbReference>
<feature type="domain" description="PI31 proteasome regulator N-terminal" evidence="3">
    <location>
        <begin position="121"/>
        <end position="209"/>
    </location>
</feature>
<dbReference type="Proteomes" id="UP001177140">
    <property type="component" value="Unassembled WGS sequence"/>
</dbReference>
<evidence type="ECO:0000259" key="3">
    <source>
        <dbReference type="Pfam" id="PF11566"/>
    </source>
</evidence>
<dbReference type="EMBL" id="JAJJMA010279023">
    <property type="protein sequence ID" value="MCL7046242.1"/>
    <property type="molecule type" value="Genomic_DNA"/>
</dbReference>
<evidence type="ECO:0000256" key="1">
    <source>
        <dbReference type="ARBA" id="ARBA00006405"/>
    </source>
</evidence>
<dbReference type="Gene3D" id="3.40.1000.30">
    <property type="match status" value="1"/>
</dbReference>
<keyword evidence="5" id="KW-1185">Reference proteome</keyword>
<accession>A0AA42AZT4</accession>
<protein>
    <recommendedName>
        <fullName evidence="3">PI31 proteasome regulator N-terminal domain-containing protein</fullName>
    </recommendedName>
</protein>
<proteinExistence type="inferred from homology"/>
<gene>
    <name evidence="4" type="ORF">MKW94_005651</name>
</gene>
<dbReference type="GO" id="GO:0000502">
    <property type="term" value="C:proteasome complex"/>
    <property type="evidence" value="ECO:0007669"/>
    <property type="project" value="UniProtKB-KW"/>
</dbReference>
<dbReference type="PANTHER" id="PTHR13266:SF1">
    <property type="entry name" value="PROTEASOME INHIBITOR PI31 SUBUNIT"/>
    <property type="match status" value="1"/>
</dbReference>
<dbReference type="Pfam" id="PF11566">
    <property type="entry name" value="PI31_Prot_N"/>
    <property type="match status" value="1"/>
</dbReference>
<organism evidence="4 5">
    <name type="scientific">Papaver nudicaule</name>
    <name type="common">Iceland poppy</name>
    <dbReference type="NCBI Taxonomy" id="74823"/>
    <lineage>
        <taxon>Eukaryota</taxon>
        <taxon>Viridiplantae</taxon>
        <taxon>Streptophyta</taxon>
        <taxon>Embryophyta</taxon>
        <taxon>Tracheophyta</taxon>
        <taxon>Spermatophyta</taxon>
        <taxon>Magnoliopsida</taxon>
        <taxon>Ranunculales</taxon>
        <taxon>Papaveraceae</taxon>
        <taxon>Papaveroideae</taxon>
        <taxon>Papaver</taxon>
    </lineage>
</organism>
<keyword evidence="2" id="KW-0647">Proteasome</keyword>
<dbReference type="InterPro" id="IPR045128">
    <property type="entry name" value="PI31-like"/>
</dbReference>